<keyword evidence="1" id="KW-0472">Membrane</keyword>
<protein>
    <submittedName>
        <fullName evidence="2">Putative ubiquinol-cytochrome c reductase complex</fullName>
    </submittedName>
</protein>
<feature type="transmembrane region" description="Helical" evidence="1">
    <location>
        <begin position="31"/>
        <end position="49"/>
    </location>
</feature>
<dbReference type="InterPro" id="IPR029027">
    <property type="entry name" value="Single_a-helix_sf"/>
</dbReference>
<sequence length="75" mass="8512">MSLNFFLDIVKDTFLPKKPLGQKHAHLVLKWLPSAGLYGLAGAFLVIYVSEWKVITKYLPFYGSRDPPSNKSETK</sequence>
<evidence type="ECO:0000256" key="1">
    <source>
        <dbReference type="SAM" id="Phobius"/>
    </source>
</evidence>
<dbReference type="GO" id="GO:0005743">
    <property type="term" value="C:mitochondrial inner membrane"/>
    <property type="evidence" value="ECO:0007669"/>
    <property type="project" value="TreeGrafter"/>
</dbReference>
<dbReference type="PANTHER" id="PTHR15420:SF2">
    <property type="entry name" value="CYTOCHROME B-C1 COMPLEX SUBUNIT 10"/>
    <property type="match status" value="1"/>
</dbReference>
<reference evidence="2" key="1">
    <citation type="submission" date="2019-04" db="EMBL/GenBank/DDBJ databases">
        <title>Analysis of the testis transcriptome of the Chagas disease vector Rhodnius prolixus.</title>
        <authorList>
            <person name="Cesar J."/>
            <person name="Ribeiro J.M."/>
            <person name="Pereira M.H."/>
            <person name="Araujo R.N."/>
            <person name="Gontijo N.F."/>
            <person name="Pessoa G."/>
            <person name="Sant'Anna M.V."/>
            <person name="Sorgine M.H."/>
            <person name="Majerowicz D."/>
            <person name="Carvalho A.B."/>
            <person name="Braz G."/>
            <person name="Mesquita R."/>
            <person name="Lagerblad P.O."/>
            <person name="Koerich L.B."/>
        </authorList>
    </citation>
    <scope>NUCLEOTIDE SEQUENCE</scope>
</reference>
<proteinExistence type="predicted"/>
<dbReference type="EMBL" id="GHKJ01001287">
    <property type="protein sequence ID" value="MOY46317.1"/>
    <property type="molecule type" value="Transcribed_RNA"/>
</dbReference>
<dbReference type="Gene3D" id="1.20.5.220">
    <property type="match status" value="1"/>
</dbReference>
<dbReference type="InterPro" id="IPR015089">
    <property type="entry name" value="UQCR"/>
</dbReference>
<keyword evidence="1" id="KW-1133">Transmembrane helix</keyword>
<dbReference type="GO" id="GO:0006122">
    <property type="term" value="P:mitochondrial electron transport, ubiquinol to cytochrome c"/>
    <property type="evidence" value="ECO:0007669"/>
    <property type="project" value="InterPro"/>
</dbReference>
<accession>A0A4P6DAI2</accession>
<organism evidence="2">
    <name type="scientific">Rhodnius prolixus</name>
    <name type="common">Triatomid bug</name>
    <dbReference type="NCBI Taxonomy" id="13249"/>
    <lineage>
        <taxon>Eukaryota</taxon>
        <taxon>Metazoa</taxon>
        <taxon>Ecdysozoa</taxon>
        <taxon>Arthropoda</taxon>
        <taxon>Hexapoda</taxon>
        <taxon>Insecta</taxon>
        <taxon>Pterygota</taxon>
        <taxon>Neoptera</taxon>
        <taxon>Paraneoptera</taxon>
        <taxon>Hemiptera</taxon>
        <taxon>Heteroptera</taxon>
        <taxon>Panheteroptera</taxon>
        <taxon>Cimicomorpha</taxon>
        <taxon>Reduviidae</taxon>
        <taxon>Triatominae</taxon>
        <taxon>Rhodnius</taxon>
    </lineage>
</organism>
<dbReference type="Pfam" id="PF08997">
    <property type="entry name" value="UCR_6-4kD"/>
    <property type="match status" value="1"/>
</dbReference>
<dbReference type="SUPFAM" id="SSF81518">
    <property type="entry name" value="Subunit XI (6.4 kDa protein) of cytochrome bc1 complex (Ubiquinol-cytochrome c reductase)"/>
    <property type="match status" value="1"/>
</dbReference>
<keyword evidence="1" id="KW-0812">Transmembrane</keyword>
<dbReference type="PANTHER" id="PTHR15420">
    <property type="entry name" value="UBIQUINOL-CYTOCHROME C REDUCTASE COMPLEX 6.4 KD PROTEIN"/>
    <property type="match status" value="1"/>
</dbReference>
<name>A0A4P6DAI2_RHOPR</name>
<dbReference type="AlphaFoldDB" id="A0A4P6DAI2"/>
<evidence type="ECO:0000313" key="2">
    <source>
        <dbReference type="EMBL" id="MOY46317.1"/>
    </source>
</evidence>